<comment type="caution">
    <text evidence="1">The sequence shown here is derived from an EMBL/GenBank/DDBJ whole genome shotgun (WGS) entry which is preliminary data.</text>
</comment>
<evidence type="ECO:0000313" key="2">
    <source>
        <dbReference type="Proteomes" id="UP000319671"/>
    </source>
</evidence>
<organism evidence="1 2">
    <name type="scientific">Neobacillus bataviensis</name>
    <dbReference type="NCBI Taxonomy" id="220685"/>
    <lineage>
        <taxon>Bacteria</taxon>
        <taxon>Bacillati</taxon>
        <taxon>Bacillota</taxon>
        <taxon>Bacilli</taxon>
        <taxon>Bacillales</taxon>
        <taxon>Bacillaceae</taxon>
        <taxon>Neobacillus</taxon>
    </lineage>
</organism>
<name>A0A561D661_9BACI</name>
<proteinExistence type="predicted"/>
<dbReference type="EMBL" id="VIVN01000008">
    <property type="protein sequence ID" value="TWD98923.1"/>
    <property type="molecule type" value="Genomic_DNA"/>
</dbReference>
<dbReference type="SUPFAM" id="SSF81301">
    <property type="entry name" value="Nucleotidyltransferase"/>
    <property type="match status" value="1"/>
</dbReference>
<accession>A0A561D661</accession>
<keyword evidence="2" id="KW-1185">Reference proteome</keyword>
<sequence>MNKFILDMRDVSKELILILEMLKDNNEDSLKKYIEAEYKNIDWKLFLDLLLHHRVYPILASKLQRYDEKLIPQFVIQTVSGFYKRNVFKMLQLSGEMNELAKLFNINGIKAIFLKGPMLGNEIYGDMSLRTCGDLDLLIPIDDLEKMHNLLELKGYIKDDYIQTVLEDWKWRHHHVTYYHSCNNMKIEIHWRLHPGPGKEPLFNELWERKRELKFSNNPIYMLGREDLFLFLVSHGARHGWSRLRWLNDICGMIEQGIDWQKIDTLLKNHNNFHVVGQCIILSSQLLDVAETKETHRYINNQKSKSLAQDAIFYIKKMINLHNDMLPKDVYLYHRKHLYTLMSRQQKVLYILSYLYPYHIDVVTLPLPKKLHSLYFLLRPFLCLWRKARKQELSLEEPK</sequence>
<dbReference type="Pfam" id="PF14907">
    <property type="entry name" value="NTP_transf_5"/>
    <property type="match status" value="1"/>
</dbReference>
<protein>
    <submittedName>
        <fullName evidence="1">Putative nucleotidyltransferase-like protein</fullName>
    </submittedName>
</protein>
<dbReference type="GO" id="GO:0016740">
    <property type="term" value="F:transferase activity"/>
    <property type="evidence" value="ECO:0007669"/>
    <property type="project" value="UniProtKB-KW"/>
</dbReference>
<gene>
    <name evidence="1" type="ORF">FB550_108179</name>
</gene>
<dbReference type="Proteomes" id="UP000319671">
    <property type="component" value="Unassembled WGS sequence"/>
</dbReference>
<reference evidence="1 2" key="1">
    <citation type="submission" date="2019-06" db="EMBL/GenBank/DDBJ databases">
        <title>Sorghum-associated microbial communities from plants grown in Nebraska, USA.</title>
        <authorList>
            <person name="Schachtman D."/>
        </authorList>
    </citation>
    <scope>NUCLEOTIDE SEQUENCE [LARGE SCALE GENOMIC DNA]</scope>
    <source>
        <strain evidence="1 2">2482</strain>
    </source>
</reference>
<keyword evidence="1" id="KW-0808">Transferase</keyword>
<dbReference type="InterPro" id="IPR039498">
    <property type="entry name" value="NTP_transf_5"/>
</dbReference>
<evidence type="ECO:0000313" key="1">
    <source>
        <dbReference type="EMBL" id="TWD98923.1"/>
    </source>
</evidence>
<dbReference type="AlphaFoldDB" id="A0A561D661"/>
<dbReference type="InterPro" id="IPR043519">
    <property type="entry name" value="NT_sf"/>
</dbReference>